<keyword evidence="1" id="KW-0812">Transmembrane</keyword>
<dbReference type="AlphaFoldDB" id="A0A2Z4Y5U7"/>
<feature type="transmembrane region" description="Helical" evidence="1">
    <location>
        <begin position="76"/>
        <end position="96"/>
    </location>
</feature>
<keyword evidence="1" id="KW-0472">Membrane</keyword>
<name>A0A2Z4Y5U7_SUMC1</name>
<accession>A0A2Z4Y5U7</accession>
<evidence type="ECO:0000313" key="3">
    <source>
        <dbReference type="Proteomes" id="UP000262583"/>
    </source>
</evidence>
<dbReference type="KEGG" id="schv:BRCON_1295"/>
<proteinExistence type="predicted"/>
<feature type="transmembrane region" description="Helical" evidence="1">
    <location>
        <begin position="46"/>
        <end position="64"/>
    </location>
</feature>
<dbReference type="EMBL" id="CP030759">
    <property type="protein sequence ID" value="AXA36072.1"/>
    <property type="molecule type" value="Genomic_DNA"/>
</dbReference>
<evidence type="ECO:0000256" key="1">
    <source>
        <dbReference type="SAM" id="Phobius"/>
    </source>
</evidence>
<evidence type="ECO:0000313" key="2">
    <source>
        <dbReference type="EMBL" id="AXA36072.1"/>
    </source>
</evidence>
<gene>
    <name evidence="2" type="ORF">BRCON_1295</name>
</gene>
<dbReference type="Proteomes" id="UP000262583">
    <property type="component" value="Chromosome"/>
</dbReference>
<keyword evidence="1" id="KW-1133">Transmembrane helix</keyword>
<protein>
    <submittedName>
        <fullName evidence="2">Uncharacterized protein</fullName>
    </submittedName>
</protein>
<sequence>MALGTLESFVAVATGEAAGQFVDRSVPAIEQVLEEHEELGETTRNVFTALTVIYAALIVLPWGVEKWRGRPIPIRPWLGALILYLAVYGVALLLLANTAHLGGRLVHEFGVRAQFKSEAPPHQVEESEE</sequence>
<organism evidence="2 3">
    <name type="scientific">Sumerlaea chitinivorans</name>
    <dbReference type="NCBI Taxonomy" id="2250252"/>
    <lineage>
        <taxon>Bacteria</taxon>
        <taxon>Candidatus Sumerlaeota</taxon>
        <taxon>Candidatus Sumerlaeia</taxon>
        <taxon>Candidatus Sumerlaeales</taxon>
        <taxon>Candidatus Sumerlaeaceae</taxon>
        <taxon>Candidatus Sumerlaea</taxon>
    </lineage>
</organism>
<reference evidence="2 3" key="1">
    <citation type="submission" date="2018-05" db="EMBL/GenBank/DDBJ databases">
        <title>A metagenomic window into the 2 km-deep terrestrial subsurface aquifer revealed taxonomically and functionally diverse microbial community comprising novel uncultured bacterial lineages.</title>
        <authorList>
            <person name="Kadnikov V.V."/>
            <person name="Mardanov A.V."/>
            <person name="Beletsky A.V."/>
            <person name="Banks D."/>
            <person name="Pimenov N.V."/>
            <person name="Frank Y.A."/>
            <person name="Karnachuk O.V."/>
            <person name="Ravin N.V."/>
        </authorList>
    </citation>
    <scope>NUCLEOTIDE SEQUENCE [LARGE SCALE GENOMIC DNA]</scope>
    <source>
        <strain evidence="2">BY</strain>
    </source>
</reference>